<feature type="domain" description="Cytochrome b/b6 N-terminal region profile" evidence="8">
    <location>
        <begin position="21"/>
        <end position="247"/>
    </location>
</feature>
<feature type="transmembrane region" description="Helical" evidence="7">
    <location>
        <begin position="182"/>
        <end position="203"/>
    </location>
</feature>
<evidence type="ECO:0000256" key="4">
    <source>
        <dbReference type="ARBA" id="ARBA00029351"/>
    </source>
</evidence>
<feature type="transmembrane region" description="Helical" evidence="7">
    <location>
        <begin position="54"/>
        <end position="73"/>
    </location>
</feature>
<feature type="transmembrane region" description="Helical" evidence="7">
    <location>
        <begin position="380"/>
        <end position="402"/>
    </location>
</feature>
<name>A0ABX1SLH4_9PSEU</name>
<evidence type="ECO:0000313" key="9">
    <source>
        <dbReference type="EMBL" id="NMI01911.1"/>
    </source>
</evidence>
<feature type="compositionally biased region" description="Basic and acidic residues" evidence="6">
    <location>
        <begin position="526"/>
        <end position="541"/>
    </location>
</feature>
<keyword evidence="7" id="KW-0812">Transmembrane</keyword>
<keyword evidence="7" id="KW-1133">Transmembrane helix</keyword>
<feature type="transmembrane region" description="Helical" evidence="7">
    <location>
        <begin position="339"/>
        <end position="360"/>
    </location>
</feature>
<dbReference type="SUPFAM" id="SSF81342">
    <property type="entry name" value="Transmembrane di-heme cytochromes"/>
    <property type="match status" value="1"/>
</dbReference>
<keyword evidence="10" id="KW-1185">Reference proteome</keyword>
<comment type="caution">
    <text evidence="9">The sequence shown here is derived from an EMBL/GenBank/DDBJ whole genome shotgun (WGS) entry which is preliminary data.</text>
</comment>
<evidence type="ECO:0000256" key="2">
    <source>
        <dbReference type="ARBA" id="ARBA00012951"/>
    </source>
</evidence>
<dbReference type="InterPro" id="IPR005797">
    <property type="entry name" value="Cyt_b/b6_N"/>
</dbReference>
<keyword evidence="7" id="KW-0472">Membrane</keyword>
<reference evidence="9 10" key="1">
    <citation type="submission" date="2020-04" db="EMBL/GenBank/DDBJ databases">
        <authorList>
            <person name="Klaysubun C."/>
            <person name="Duangmal K."/>
            <person name="Lipun K."/>
        </authorList>
    </citation>
    <scope>NUCLEOTIDE SEQUENCE [LARGE SCALE GENOMIC DNA]</scope>
    <source>
        <strain evidence="9 10">K10HN5</strain>
    </source>
</reference>
<sequence>MSSITTPVPSSGGMPPRLERAFDEIDQRFHPAAGLRRQFNKVFPTHWSFMLGEIALYSFIVLLLSGTYLALFFDPSMTDVTYNGVFDNLRGVHMSRAYESAVQISLEVRGGLFVRQVHHWAALLFVAAMVVHMCRIFFTGAFRKPRETNWLIGIVLLFLGFIEGFTGYSLPDDLLSGTGLRIASGFILSIPIIGTWIHWALFGGEFPGTEIIPRLYIVHVLLIPGILLALIAIHLGLVWYQKHTQFPGLNRTEGNVVGVRILPAFAAKGGAFFALTTGVLAMMGGLIQINPIWNFGPYAPAQISAGSQPDWYVLFTEGMLRIFPPWEIYLFGHYTIPPAFWASPAFLPVLYVLAAAYPAIERRFTKDDALHNLLQRPRDAPVRTGLGIMGLSFYLVLVLSGINDWIAYFFHVSLNATTWAGRIGVLIVPPIAYWVTYRICIGLQRADREVLEHGIETGIIKRLPHGEFIEVHQPLAGVDEHGHAIPLGYQGTPVPKKLNQLGMGGAPVPGSLLRPDPVDQTLALERARAEQAEAETAHPEEIGAAPTTEHAVREPSGRPTSGTD</sequence>
<dbReference type="Proteomes" id="UP000820669">
    <property type="component" value="Unassembled WGS sequence"/>
</dbReference>
<evidence type="ECO:0000256" key="5">
    <source>
        <dbReference type="ARBA" id="ARBA00029568"/>
    </source>
</evidence>
<feature type="transmembrane region" description="Helical" evidence="7">
    <location>
        <begin position="117"/>
        <end position="138"/>
    </location>
</feature>
<evidence type="ECO:0000256" key="3">
    <source>
        <dbReference type="ARBA" id="ARBA00016116"/>
    </source>
</evidence>
<accession>A0ABX1SLH4</accession>
<evidence type="ECO:0000256" key="7">
    <source>
        <dbReference type="SAM" id="Phobius"/>
    </source>
</evidence>
<feature type="region of interest" description="Disordered" evidence="6">
    <location>
        <begin position="526"/>
        <end position="564"/>
    </location>
</feature>
<gene>
    <name evidence="9" type="ORF">HF526_32130</name>
</gene>
<dbReference type="EC" id="7.1.1.8" evidence="2"/>
<dbReference type="Gene3D" id="1.20.810.10">
    <property type="entry name" value="Cytochrome Bc1 Complex, Chain C"/>
    <property type="match status" value="1"/>
</dbReference>
<comment type="catalytic activity">
    <reaction evidence="4">
        <text>a quinol + 2 Fe(III)-[cytochrome c](out) = a quinone + 2 Fe(II)-[cytochrome c](out) + 2 H(+)(out)</text>
        <dbReference type="Rhea" id="RHEA:11484"/>
        <dbReference type="Rhea" id="RHEA-COMP:10350"/>
        <dbReference type="Rhea" id="RHEA-COMP:14399"/>
        <dbReference type="ChEBI" id="CHEBI:15378"/>
        <dbReference type="ChEBI" id="CHEBI:24646"/>
        <dbReference type="ChEBI" id="CHEBI:29033"/>
        <dbReference type="ChEBI" id="CHEBI:29034"/>
        <dbReference type="ChEBI" id="CHEBI:132124"/>
        <dbReference type="EC" id="7.1.1.8"/>
    </reaction>
</comment>
<feature type="transmembrane region" description="Helical" evidence="7">
    <location>
        <begin position="408"/>
        <end position="435"/>
    </location>
</feature>
<dbReference type="InterPro" id="IPR027387">
    <property type="entry name" value="Cytb/b6-like_sf"/>
</dbReference>
<protein>
    <recommendedName>
        <fullName evidence="3">Cytochrome bc1 complex cytochrome b subunit</fullName>
        <ecNumber evidence="2">7.1.1.8</ecNumber>
    </recommendedName>
    <alternativeName>
        <fullName evidence="5">Cytochrome bc1 reductase complex subunit QcrB</fullName>
    </alternativeName>
</protein>
<organism evidence="9 10">
    <name type="scientific">Pseudonocardia acidicola</name>
    <dbReference type="NCBI Taxonomy" id="2724939"/>
    <lineage>
        <taxon>Bacteria</taxon>
        <taxon>Bacillati</taxon>
        <taxon>Actinomycetota</taxon>
        <taxon>Actinomycetes</taxon>
        <taxon>Pseudonocardiales</taxon>
        <taxon>Pseudonocardiaceae</taxon>
        <taxon>Pseudonocardia</taxon>
    </lineage>
</organism>
<comment type="cofactor">
    <cofactor evidence="1">
        <name>heme</name>
        <dbReference type="ChEBI" id="CHEBI:30413"/>
    </cofactor>
</comment>
<evidence type="ECO:0000256" key="1">
    <source>
        <dbReference type="ARBA" id="ARBA00001971"/>
    </source>
</evidence>
<proteinExistence type="predicted"/>
<dbReference type="InterPro" id="IPR016174">
    <property type="entry name" value="Di-haem_cyt_TM"/>
</dbReference>
<evidence type="ECO:0000313" key="10">
    <source>
        <dbReference type="Proteomes" id="UP000820669"/>
    </source>
</evidence>
<feature type="transmembrane region" description="Helical" evidence="7">
    <location>
        <begin position="215"/>
        <end position="240"/>
    </location>
</feature>
<dbReference type="PANTHER" id="PTHR19271:SF16">
    <property type="entry name" value="CYTOCHROME B"/>
    <property type="match status" value="1"/>
</dbReference>
<feature type="transmembrane region" description="Helical" evidence="7">
    <location>
        <begin position="150"/>
        <end position="170"/>
    </location>
</feature>
<dbReference type="PANTHER" id="PTHR19271">
    <property type="entry name" value="CYTOCHROME B"/>
    <property type="match status" value="1"/>
</dbReference>
<dbReference type="PROSITE" id="PS51002">
    <property type="entry name" value="CYTB_NTER"/>
    <property type="match status" value="1"/>
</dbReference>
<evidence type="ECO:0000256" key="6">
    <source>
        <dbReference type="SAM" id="MobiDB-lite"/>
    </source>
</evidence>
<dbReference type="RefSeq" id="WP_169385420.1">
    <property type="nucleotide sequence ID" value="NZ_JAAXLA010000108.1"/>
</dbReference>
<dbReference type="EMBL" id="JAAXLA010000108">
    <property type="protein sequence ID" value="NMI01911.1"/>
    <property type="molecule type" value="Genomic_DNA"/>
</dbReference>
<dbReference type="Pfam" id="PF13631">
    <property type="entry name" value="Cytochrom_B_N_2"/>
    <property type="match status" value="1"/>
</dbReference>
<evidence type="ECO:0000259" key="8">
    <source>
        <dbReference type="PROSITE" id="PS51002"/>
    </source>
</evidence>